<dbReference type="HOGENOM" id="CLU_040465_0_1_12"/>
<dbReference type="Gene3D" id="3.20.20.70">
    <property type="entry name" value="Aldolase class I"/>
    <property type="match status" value="1"/>
</dbReference>
<dbReference type="InterPro" id="IPR051690">
    <property type="entry name" value="PseI-like"/>
</dbReference>
<dbReference type="PANTHER" id="PTHR42966:SF1">
    <property type="entry name" value="SIALIC ACID SYNTHASE"/>
    <property type="match status" value="1"/>
</dbReference>
<dbReference type="PANTHER" id="PTHR42966">
    <property type="entry name" value="N-ACETYLNEURAMINATE SYNTHASE"/>
    <property type="match status" value="1"/>
</dbReference>
<dbReference type="Gene3D" id="3.90.1210.10">
    <property type="entry name" value="Antifreeze-like/N-acetylneuraminic acid synthase C-terminal domain"/>
    <property type="match status" value="1"/>
</dbReference>
<protein>
    <submittedName>
        <fullName evidence="2">N-acetylneuraminic acid (Sialic acid) synthetase</fullName>
    </submittedName>
</protein>
<dbReference type="AlphaFoldDB" id="Q04TP3"/>
<dbReference type="CDD" id="cd11615">
    <property type="entry name" value="SAF_NeuB_like"/>
    <property type="match status" value="1"/>
</dbReference>
<dbReference type="InterPro" id="IPR057736">
    <property type="entry name" value="SAF_PseI/NeuA/NeuB"/>
</dbReference>
<dbReference type="PROSITE" id="PS50844">
    <property type="entry name" value="AFP_LIKE"/>
    <property type="match status" value="1"/>
</dbReference>
<organism evidence="2 3">
    <name type="scientific">Leptospira borgpetersenii serovar Hardjo-bovis (strain JB197)</name>
    <dbReference type="NCBI Taxonomy" id="355277"/>
    <lineage>
        <taxon>Bacteria</taxon>
        <taxon>Pseudomonadati</taxon>
        <taxon>Spirochaetota</taxon>
        <taxon>Spirochaetia</taxon>
        <taxon>Leptospirales</taxon>
        <taxon>Leptospiraceae</taxon>
        <taxon>Leptospira</taxon>
    </lineage>
</organism>
<evidence type="ECO:0000313" key="2">
    <source>
        <dbReference type="EMBL" id="ABJ75727.1"/>
    </source>
</evidence>
<evidence type="ECO:0000259" key="1">
    <source>
        <dbReference type="PROSITE" id="PS50844"/>
    </source>
</evidence>
<reference evidence="2 3" key="1">
    <citation type="journal article" date="2006" name="Proc. Natl. Acad. Sci. U.S.A.">
        <title>Genome reduction in Leptospira borgpetersenii reflects limited transmission potential.</title>
        <authorList>
            <person name="Bulach D.M."/>
            <person name="Zuerner R.L."/>
            <person name="Wilson P."/>
            <person name="Seemann T."/>
            <person name="McGrath A."/>
            <person name="Cullen P.A."/>
            <person name="Davis J."/>
            <person name="Johnson M."/>
            <person name="Kuczek E."/>
            <person name="Alt D.P."/>
            <person name="Peterson-Burch B."/>
            <person name="Coppel R.L."/>
            <person name="Rood J.I."/>
            <person name="Davies J.K."/>
            <person name="Adler B."/>
        </authorList>
    </citation>
    <scope>NUCLEOTIDE SEQUENCE [LARGE SCALE GENOMIC DNA]</scope>
    <source>
        <strain evidence="2 3">JB197</strain>
    </source>
</reference>
<name>Q04TP3_LEPBJ</name>
<dbReference type="GO" id="GO:0047444">
    <property type="term" value="F:N-acylneuraminate-9-phosphate synthase activity"/>
    <property type="evidence" value="ECO:0007669"/>
    <property type="project" value="TreeGrafter"/>
</dbReference>
<gene>
    <name evidence="2" type="primary">neuB-2</name>
    <name evidence="2" type="ordered locus">LBJ_1114</name>
</gene>
<dbReference type="InterPro" id="IPR006190">
    <property type="entry name" value="SAF_AFP_Neu5Ac"/>
</dbReference>
<dbReference type="Proteomes" id="UP000000656">
    <property type="component" value="Chromosome 1"/>
</dbReference>
<proteinExistence type="predicted"/>
<sequence length="364" mass="41248">MIFYSLRVHCMPQPIQLGNKIIAGFFDPYVIAEIGVNHEGSIDIAKRLIDEAKDGGADGAKFQTYKAETLASKNSPSYWDRTQEPTASQFELFKKYDSFGWKEYEILAKHCQSVGIDFLSTPFDLEAVEHLASQMPFIKVASADITSVPLLRSVAKYSKPVILSTGSSTIPEIDFAMRELHANGANEIILLHCILNYPTKPENANLGMIQDLQRIFPHHWVGYSDHTPPDLEMKSLITATLFGSVVLEKHFTHDKTLPGNDHYHAMDKEDLKRFKRKLKEFESLIGSSEKAPLQSEELSRKNARRSIVLSKNLSKGSKIKEQDITFKRPAHGISPIFWDDVIGRVINRDLLEDHILNWEDLVQL</sequence>
<dbReference type="InterPro" id="IPR013785">
    <property type="entry name" value="Aldolase_TIM"/>
</dbReference>
<dbReference type="SUPFAM" id="SSF51269">
    <property type="entry name" value="AFP III-like domain"/>
    <property type="match status" value="1"/>
</dbReference>
<dbReference type="KEGG" id="lbj:LBJ_1114"/>
<dbReference type="InterPro" id="IPR013132">
    <property type="entry name" value="PseI/NeuA/B-like_N"/>
</dbReference>
<dbReference type="Pfam" id="PF08666">
    <property type="entry name" value="SAF"/>
    <property type="match status" value="1"/>
</dbReference>
<feature type="domain" description="AFP-like" evidence="1">
    <location>
        <begin position="306"/>
        <end position="364"/>
    </location>
</feature>
<dbReference type="GO" id="GO:0016051">
    <property type="term" value="P:carbohydrate biosynthetic process"/>
    <property type="evidence" value="ECO:0007669"/>
    <property type="project" value="InterPro"/>
</dbReference>
<accession>Q04TP3</accession>
<dbReference type="SMART" id="SM00858">
    <property type="entry name" value="SAF"/>
    <property type="match status" value="1"/>
</dbReference>
<dbReference type="InterPro" id="IPR036732">
    <property type="entry name" value="AFP_Neu5c_C_sf"/>
</dbReference>
<dbReference type="InterPro" id="IPR013974">
    <property type="entry name" value="SAF"/>
</dbReference>
<dbReference type="EMBL" id="CP000350">
    <property type="protein sequence ID" value="ABJ75727.1"/>
    <property type="molecule type" value="Genomic_DNA"/>
</dbReference>
<evidence type="ECO:0000313" key="3">
    <source>
        <dbReference type="Proteomes" id="UP000000656"/>
    </source>
</evidence>
<dbReference type="SUPFAM" id="SSF51569">
    <property type="entry name" value="Aldolase"/>
    <property type="match status" value="1"/>
</dbReference>
<dbReference type="Pfam" id="PF03102">
    <property type="entry name" value="NeuB"/>
    <property type="match status" value="1"/>
</dbReference>